<dbReference type="SUPFAM" id="SSF49265">
    <property type="entry name" value="Fibronectin type III"/>
    <property type="match status" value="2"/>
</dbReference>
<keyword evidence="1" id="KW-0119">Carbohydrate metabolism</keyword>
<dbReference type="CDD" id="cd00063">
    <property type="entry name" value="FN3"/>
    <property type="match status" value="3"/>
</dbReference>
<dbReference type="InterPro" id="IPR001956">
    <property type="entry name" value="CBM3"/>
</dbReference>
<keyword evidence="1" id="KW-0326">Glycosidase</keyword>
<evidence type="ECO:0000313" key="5">
    <source>
        <dbReference type="Proteomes" id="UP000282076"/>
    </source>
</evidence>
<dbReference type="InterPro" id="IPR036966">
    <property type="entry name" value="CBM3_sf"/>
</dbReference>
<name>A0A494XW21_9BACL</name>
<dbReference type="SUPFAM" id="SSF51989">
    <property type="entry name" value="Glycosyl hydrolases family 6, cellulases"/>
    <property type="match status" value="1"/>
</dbReference>
<dbReference type="Pfam" id="PF00942">
    <property type="entry name" value="CBM_3"/>
    <property type="match status" value="1"/>
</dbReference>
<dbReference type="Gene3D" id="2.60.40.10">
    <property type="entry name" value="Immunoglobulins"/>
    <property type="match status" value="4"/>
</dbReference>
<dbReference type="InterPro" id="IPR016288">
    <property type="entry name" value="Beta_cellobiohydrolase"/>
</dbReference>
<dbReference type="Proteomes" id="UP000282076">
    <property type="component" value="Unassembled WGS sequence"/>
</dbReference>
<proteinExistence type="inferred from homology"/>
<dbReference type="InterPro" id="IPR003961">
    <property type="entry name" value="FN3_dom"/>
</dbReference>
<dbReference type="PANTHER" id="PTHR34876">
    <property type="match status" value="1"/>
</dbReference>
<dbReference type="PROSITE" id="PS51172">
    <property type="entry name" value="CBM3"/>
    <property type="match status" value="1"/>
</dbReference>
<dbReference type="PRINTS" id="PR00733">
    <property type="entry name" value="GLHYDRLASE6"/>
</dbReference>
<dbReference type="AlphaFoldDB" id="A0A494XW21"/>
<dbReference type="EMBL" id="RBZM01000006">
    <property type="protein sequence ID" value="RKP53166.1"/>
    <property type="molecule type" value="Genomic_DNA"/>
</dbReference>
<protein>
    <recommendedName>
        <fullName evidence="1">Glucanase</fullName>
        <ecNumber evidence="1">3.2.1.-</ecNumber>
    </recommendedName>
</protein>
<evidence type="ECO:0000259" key="2">
    <source>
        <dbReference type="PROSITE" id="PS50853"/>
    </source>
</evidence>
<dbReference type="GO" id="GO:0004553">
    <property type="term" value="F:hydrolase activity, hydrolyzing O-glycosyl compounds"/>
    <property type="evidence" value="ECO:0007669"/>
    <property type="project" value="InterPro"/>
</dbReference>
<reference evidence="4 5" key="1">
    <citation type="submission" date="2018-10" db="EMBL/GenBank/DDBJ databases">
        <title>Cohnella sp. M2MS4P-1, whole genome shotgun sequence.</title>
        <authorList>
            <person name="Tuo L."/>
        </authorList>
    </citation>
    <scope>NUCLEOTIDE SEQUENCE [LARGE SCALE GENOMIC DNA]</scope>
    <source>
        <strain evidence="4 5">M2MS4P-1</strain>
    </source>
</reference>
<gene>
    <name evidence="4" type="ORF">D7Z26_15680</name>
</gene>
<keyword evidence="1" id="KW-0136">Cellulose degradation</keyword>
<dbReference type="GO" id="GO:0030248">
    <property type="term" value="F:cellulose binding"/>
    <property type="evidence" value="ECO:0007669"/>
    <property type="project" value="InterPro"/>
</dbReference>
<dbReference type="InterPro" id="IPR013783">
    <property type="entry name" value="Ig-like_fold"/>
</dbReference>
<feature type="domain" description="Fibronectin type-III" evidence="2">
    <location>
        <begin position="562"/>
        <end position="654"/>
    </location>
</feature>
<comment type="similarity">
    <text evidence="1">Belongs to the glycosyl hydrolase family 6.</text>
</comment>
<dbReference type="InterPro" id="IPR036434">
    <property type="entry name" value="Beta_cellobiohydrolase_sf"/>
</dbReference>
<evidence type="ECO:0000313" key="4">
    <source>
        <dbReference type="EMBL" id="RKP53166.1"/>
    </source>
</evidence>
<keyword evidence="1" id="KW-0378">Hydrolase</keyword>
<dbReference type="SMART" id="SM01067">
    <property type="entry name" value="CBM_3"/>
    <property type="match status" value="1"/>
</dbReference>
<dbReference type="PANTHER" id="PTHR34876:SF4">
    <property type="entry name" value="1,4-BETA-D-GLUCAN CELLOBIOHYDROLASE C-RELATED"/>
    <property type="match status" value="1"/>
</dbReference>
<dbReference type="GO" id="GO:0030245">
    <property type="term" value="P:cellulose catabolic process"/>
    <property type="evidence" value="ECO:0007669"/>
    <property type="project" value="UniProtKB-KW"/>
</dbReference>
<dbReference type="InterPro" id="IPR036116">
    <property type="entry name" value="FN3_sf"/>
</dbReference>
<dbReference type="Pfam" id="PF01341">
    <property type="entry name" value="Glyco_hydro_6"/>
    <property type="match status" value="1"/>
</dbReference>
<dbReference type="OrthoDB" id="9775889at2"/>
<dbReference type="InterPro" id="IPR008965">
    <property type="entry name" value="CBM2/CBM3_carb-bd_dom_sf"/>
</dbReference>
<keyword evidence="1" id="KW-0624">Polysaccharide degradation</keyword>
<dbReference type="Gene3D" id="2.60.40.710">
    <property type="entry name" value="Endoglucanase-like"/>
    <property type="match status" value="1"/>
</dbReference>
<dbReference type="PROSITE" id="PS50853">
    <property type="entry name" value="FN3"/>
    <property type="match status" value="4"/>
</dbReference>
<feature type="domain" description="CBM3" evidence="3">
    <location>
        <begin position="840"/>
        <end position="992"/>
    </location>
</feature>
<dbReference type="EC" id="3.2.1.-" evidence="1"/>
<evidence type="ECO:0000259" key="3">
    <source>
        <dbReference type="PROSITE" id="PS51172"/>
    </source>
</evidence>
<comment type="caution">
    <text evidence="4">The sequence shown here is derived from an EMBL/GenBank/DDBJ whole genome shotgun (WGS) entry which is preliminary data.</text>
</comment>
<feature type="domain" description="Fibronectin type-III" evidence="2">
    <location>
        <begin position="469"/>
        <end position="560"/>
    </location>
</feature>
<dbReference type="SUPFAM" id="SSF49384">
    <property type="entry name" value="Carbohydrate-binding domain"/>
    <property type="match status" value="1"/>
</dbReference>
<feature type="domain" description="Fibronectin type-III" evidence="2">
    <location>
        <begin position="748"/>
        <end position="839"/>
    </location>
</feature>
<accession>A0A494XW21</accession>
<keyword evidence="5" id="KW-1185">Reference proteome</keyword>
<dbReference type="Gene3D" id="3.20.20.40">
    <property type="entry name" value="1, 4-beta cellobiohydrolase"/>
    <property type="match status" value="1"/>
</dbReference>
<sequence>MATALTKRSTMLLVILALVLSSFISVGIKSASAESHVDNPFAGATAYVNPDYAALIDTSIAQVSDSNLIAKMQTVKTYPTAVWLDRIVAIAGGAANGGRKSLAQTLDAVLAQKQGNTPITVTFVIYDLPGRDCHALASNGELPLTAAGLQTYKTQYIDPIAAVFADTKYQNIRIVTVIEPDSLPNLVTNLSDQRCAQANSTNIYRDATRYALDKLHAIPNVYTYMDIGHSGWLGWDSNRQPTIDLFTTVVGGTSAGLASVDGFISDTANTTPLEEPNLPNPDLTINGAQLKSAKYYEWNPYFDEADFTAALYSGFVAKGWPASIGFLVDTSRNGWGGPNRPTGASGTTVDAYADSGRIDKRLHRGNWCNPSGAGMGQPPQASPAGYAASHLDAFVWVKPPGESDGASSEIANDEGKGFDRMCDPTYTNANGTLTGALPNAPVSGHWFHSQFVQLVQNAYPVIPGGTVTVPAAPTGLTATAGNAQVALSWTASSGATSYTVKRATTSGGPYTNVATGVTATSYTNTGLTNGTTYYYVVSASNSAGASANSTQASATPTAGVTIPAAPTGLTATAGNAQVALSWTASSGATSYTVKRATTSGGPYTNVATGVTATSYTNTGLTNGTTYYYVVSASNSAGESANSTQASATPSTGVTIPAAPTGLTATAGNAQVALSWTASSGATSYTVKRATTSGGPYTNVATGVTATSYTNTGLTNGTTYYYVVSASNSAGESTNSTQASATPSTGVTIPAAPTGLTATAGNAQAALSWTASSGATSYTVKRATTSGGPYTNVAAGVTATSYTNTGLTNGTTYYYVVSASNSAGESANSTQASATPSAGSGTSSLVVQYKAGNTNATDNQLGPHFNIKNTGTTAVSLSNVKLRYYFTKDTNSSLNFYCDYAQVGTSNISGAFVTISPAKTGADTYLEISFNAAAGSIAAGGQSGDIQVRVAKTDWSNFNENDDYSFDGTKAAYVDWNKATLFLNGTLAWGIEP</sequence>
<feature type="domain" description="Fibronectin type-III" evidence="2">
    <location>
        <begin position="655"/>
        <end position="747"/>
    </location>
</feature>
<dbReference type="SMART" id="SM00060">
    <property type="entry name" value="FN3"/>
    <property type="match status" value="4"/>
</dbReference>
<organism evidence="4 5">
    <name type="scientific">Cohnella endophytica</name>
    <dbReference type="NCBI Taxonomy" id="2419778"/>
    <lineage>
        <taxon>Bacteria</taxon>
        <taxon>Bacillati</taxon>
        <taxon>Bacillota</taxon>
        <taxon>Bacilli</taxon>
        <taxon>Bacillales</taxon>
        <taxon>Paenibacillaceae</taxon>
        <taxon>Cohnella</taxon>
    </lineage>
</organism>
<dbReference type="Pfam" id="PF00041">
    <property type="entry name" value="fn3"/>
    <property type="match status" value="4"/>
</dbReference>
<evidence type="ECO:0000256" key="1">
    <source>
        <dbReference type="RuleBase" id="RU361186"/>
    </source>
</evidence>